<dbReference type="EMBL" id="LAZR01055186">
    <property type="protein sequence ID" value="KKK76943.1"/>
    <property type="molecule type" value="Genomic_DNA"/>
</dbReference>
<evidence type="ECO:0000313" key="1">
    <source>
        <dbReference type="EMBL" id="KKK76943.1"/>
    </source>
</evidence>
<name>A0A0F8Y6M3_9ZZZZ</name>
<dbReference type="Pfam" id="PF13479">
    <property type="entry name" value="AAA_24"/>
    <property type="match status" value="1"/>
</dbReference>
<dbReference type="AlphaFoldDB" id="A0A0F8Y6M3"/>
<comment type="caution">
    <text evidence="1">The sequence shown here is derived from an EMBL/GenBank/DDBJ whole genome shotgun (WGS) entry which is preliminary data.</text>
</comment>
<sequence>SKTPKPGRIKKTFVTQQWDTAKQGERIIVFADSGMGKTTLEALLPNPKFGNFNGGSDKIKHPVTGERLVRIPRLETFDDVRDVCYQPDLFNPGDSFVLDTGTEFEGRTVLPWMIENIPTVKGDAVPIKRIESYGYGRGYRHLYDTMRLPLLPFDVLIERGVNVVISCQMQQVELANSSGADFLCDVPKLQKAHGKSTPSVWGLWNEWADHIFKIDYADVNVTEGKSFGTADRVIRVHGQPSFKAKSRSIPHLFPVVSFSEPSDDSIWRFLFDEAWRKTDEWKTYIKEIGGEENGT</sequence>
<gene>
    <name evidence="1" type="ORF">LCGC14_2858550</name>
</gene>
<protein>
    <submittedName>
        <fullName evidence="1">Uncharacterized protein</fullName>
    </submittedName>
</protein>
<accession>A0A0F8Y6M3</accession>
<feature type="non-terminal residue" evidence="1">
    <location>
        <position position="1"/>
    </location>
</feature>
<reference evidence="1" key="1">
    <citation type="journal article" date="2015" name="Nature">
        <title>Complex archaea that bridge the gap between prokaryotes and eukaryotes.</title>
        <authorList>
            <person name="Spang A."/>
            <person name="Saw J.H."/>
            <person name="Jorgensen S.L."/>
            <person name="Zaremba-Niedzwiedzka K."/>
            <person name="Martijn J."/>
            <person name="Lind A.E."/>
            <person name="van Eijk R."/>
            <person name="Schleper C."/>
            <person name="Guy L."/>
            <person name="Ettema T.J."/>
        </authorList>
    </citation>
    <scope>NUCLEOTIDE SEQUENCE</scope>
</reference>
<organism evidence="1">
    <name type="scientific">marine sediment metagenome</name>
    <dbReference type="NCBI Taxonomy" id="412755"/>
    <lineage>
        <taxon>unclassified sequences</taxon>
        <taxon>metagenomes</taxon>
        <taxon>ecological metagenomes</taxon>
    </lineage>
</organism>
<proteinExistence type="predicted"/>